<dbReference type="Proteomes" id="UP000279386">
    <property type="component" value="Segment"/>
</dbReference>
<proteinExistence type="predicted"/>
<evidence type="ECO:0000313" key="1">
    <source>
        <dbReference type="EMBL" id="SCA80151.1"/>
    </source>
</evidence>
<gene>
    <name evidence="1" type="ORF">PSLUR01_00174</name>
</gene>
<evidence type="ECO:0000313" key="2">
    <source>
        <dbReference type="Proteomes" id="UP000279386"/>
    </source>
</evidence>
<reference evidence="1 2" key="1">
    <citation type="submission" date="2016-07" db="EMBL/GenBank/DDBJ databases">
        <authorList>
            <person name="Millard A."/>
        </authorList>
    </citation>
    <scope>NUCLEOTIDE SEQUENCE [LARGE SCALE GENOMIC DNA]</scope>
</reference>
<organism evidence="1 2">
    <name type="scientific">Escherichia phage vB_Eco_slurp01</name>
    <dbReference type="NCBI Taxonomy" id="1874688"/>
    <lineage>
        <taxon>Viruses</taxon>
        <taxon>Duplodnaviria</taxon>
        <taxon>Heunggongvirae</taxon>
        <taxon>Uroviricota</taxon>
        <taxon>Caudoviricetes</taxon>
        <taxon>Asteriusvirus</taxon>
        <taxon>Asteriusvirus PBECO4</taxon>
    </lineage>
</organism>
<name>A0A1C3S6D0_9CAUD</name>
<sequence>MVLPGNEENKMANITTLSQLEALVKSMREHADNIGVKDPAVCFCDEMNDDTLVIAEVQDISNYSSRYTGGVANKGDFCLYLTK</sequence>
<dbReference type="EMBL" id="LT603033">
    <property type="protein sequence ID" value="SCA80151.1"/>
    <property type="molecule type" value="Genomic_DNA"/>
</dbReference>
<accession>A0A1C3S6D0</accession>
<protein>
    <submittedName>
        <fullName evidence="1">Uncharacterized protein</fullName>
    </submittedName>
</protein>